<dbReference type="PANTHER" id="PTHR43308:SF5">
    <property type="entry name" value="S-LAYER PROTEIN _ PEPTIDOGLYCAN ENDO-BETA-N-ACETYLGLUCOSAMINIDASE"/>
    <property type="match status" value="1"/>
</dbReference>
<reference evidence="3 4" key="1">
    <citation type="submission" date="2020-11" db="EMBL/GenBank/DDBJ databases">
        <title>Fusibacter basophilias sp. nov.</title>
        <authorList>
            <person name="Qiu D."/>
        </authorList>
    </citation>
    <scope>NUCLEOTIDE SEQUENCE [LARGE SCALE GENOMIC DNA]</scope>
    <source>
        <strain evidence="3 4">Q10-2</strain>
    </source>
</reference>
<feature type="domain" description="SLH" evidence="2">
    <location>
        <begin position="60"/>
        <end position="123"/>
    </location>
</feature>
<gene>
    <name evidence="3" type="ORF">ISU02_18545</name>
</gene>
<dbReference type="Pfam" id="PF00395">
    <property type="entry name" value="SLH"/>
    <property type="match status" value="1"/>
</dbReference>
<evidence type="ECO:0000313" key="3">
    <source>
        <dbReference type="EMBL" id="MBF4695103.1"/>
    </source>
</evidence>
<comment type="caution">
    <text evidence="3">The sequence shown here is derived from an EMBL/GenBank/DDBJ whole genome shotgun (WGS) entry which is preliminary data.</text>
</comment>
<dbReference type="Proteomes" id="UP000614200">
    <property type="component" value="Unassembled WGS sequence"/>
</dbReference>
<name>A0ABR9ZY70_9FIRM</name>
<organism evidence="3 4">
    <name type="scientific">Fusibacter ferrireducens</name>
    <dbReference type="NCBI Taxonomy" id="2785058"/>
    <lineage>
        <taxon>Bacteria</taxon>
        <taxon>Bacillati</taxon>
        <taxon>Bacillota</taxon>
        <taxon>Clostridia</taxon>
        <taxon>Eubacteriales</taxon>
        <taxon>Eubacteriales Family XII. Incertae Sedis</taxon>
        <taxon>Fusibacter</taxon>
    </lineage>
</organism>
<sequence>MKKKIREIGKIRMTKMTMKADLQMSEAPKKRVFYREHLILPVLSIVLFISSVIVVAPQSYADALPTDIAGHWSEPFVTSLVNQGVISGYPDGTFKPDKTISNVEFLSLTLKAMNENVQGACMGETWDMPIMKRAFELGLVKTGEPMTESMNEITREQAATILYRALQIKEGIQYDQCYTSTLNQVIFDHDQIESAYRDGVYSMLQKGIFTGNANYFDAKNIMTRGASCVVIERVLDKSKRANHSDVLNGVRVRKNFVEPIESQVAVQIPFSNGKPVIDTENVINELKKHENNVFTGFLDDFYYYEDFINKTWYAPGYDNYEAKKEYTDSMINIGIEGMKVFYNFDYRDDLKVYKKSLEWVSAPNNACKDSIENLISSIQSNTLVMESQFVTDKSLFYNSSEGKKRLRGRLYFIYKSPSQKAEMFQTHFEDIIVNLKVDQWYYIDLEALVGDFGISNGVEWEHSNPNYATNYYLTDFIPVNSSN</sequence>
<keyword evidence="1" id="KW-0677">Repeat</keyword>
<evidence type="ECO:0000259" key="2">
    <source>
        <dbReference type="PROSITE" id="PS51272"/>
    </source>
</evidence>
<feature type="domain" description="SLH" evidence="2">
    <location>
        <begin position="183"/>
        <end position="245"/>
    </location>
</feature>
<evidence type="ECO:0000313" key="4">
    <source>
        <dbReference type="Proteomes" id="UP000614200"/>
    </source>
</evidence>
<proteinExistence type="predicted"/>
<accession>A0ABR9ZY70</accession>
<dbReference type="InterPro" id="IPR001119">
    <property type="entry name" value="SLH_dom"/>
</dbReference>
<dbReference type="InterPro" id="IPR051465">
    <property type="entry name" value="Cell_Envelope_Struct_Comp"/>
</dbReference>
<dbReference type="PROSITE" id="PS51272">
    <property type="entry name" value="SLH"/>
    <property type="match status" value="2"/>
</dbReference>
<dbReference type="EMBL" id="JADKNH010000013">
    <property type="protein sequence ID" value="MBF4695103.1"/>
    <property type="molecule type" value="Genomic_DNA"/>
</dbReference>
<evidence type="ECO:0000256" key="1">
    <source>
        <dbReference type="ARBA" id="ARBA00022737"/>
    </source>
</evidence>
<protein>
    <submittedName>
        <fullName evidence="3">S-layer homology domain-containing protein</fullName>
    </submittedName>
</protein>
<keyword evidence="4" id="KW-1185">Reference proteome</keyword>
<dbReference type="PANTHER" id="PTHR43308">
    <property type="entry name" value="OUTER MEMBRANE PROTEIN ALPHA-RELATED"/>
    <property type="match status" value="1"/>
</dbReference>
<dbReference type="RefSeq" id="WP_194703347.1">
    <property type="nucleotide sequence ID" value="NZ_JADKNH010000013.1"/>
</dbReference>